<reference evidence="1 2" key="1">
    <citation type="submission" date="2017-03" db="EMBL/GenBank/DDBJ databases">
        <title>Genome sequence of Clostridium oryzae DSM 28571.</title>
        <authorList>
            <person name="Poehlein A."/>
            <person name="Daniel R."/>
        </authorList>
    </citation>
    <scope>NUCLEOTIDE SEQUENCE [LARGE SCALE GENOMIC DNA]</scope>
    <source>
        <strain evidence="1 2">DSM 28571</strain>
    </source>
</reference>
<dbReference type="InterPro" id="IPR009078">
    <property type="entry name" value="Ferritin-like_SF"/>
</dbReference>
<comment type="caution">
    <text evidence="1">The sequence shown here is derived from an EMBL/GenBank/DDBJ whole genome shotgun (WGS) entry which is preliminary data.</text>
</comment>
<dbReference type="SUPFAM" id="SSF47240">
    <property type="entry name" value="Ferritin-like"/>
    <property type="match status" value="1"/>
</dbReference>
<accession>A0A1V4IRG6</accession>
<proteinExistence type="predicted"/>
<dbReference type="CDD" id="cd00657">
    <property type="entry name" value="Ferritin_like"/>
    <property type="match status" value="1"/>
</dbReference>
<dbReference type="AlphaFoldDB" id="A0A1V4IRG6"/>
<keyword evidence="2" id="KW-1185">Reference proteome</keyword>
<dbReference type="Proteomes" id="UP000190080">
    <property type="component" value="Unassembled WGS sequence"/>
</dbReference>
<evidence type="ECO:0000313" key="2">
    <source>
        <dbReference type="Proteomes" id="UP000190080"/>
    </source>
</evidence>
<organism evidence="1 2">
    <name type="scientific">Clostridium oryzae</name>
    <dbReference type="NCBI Taxonomy" id="1450648"/>
    <lineage>
        <taxon>Bacteria</taxon>
        <taxon>Bacillati</taxon>
        <taxon>Bacillota</taxon>
        <taxon>Clostridia</taxon>
        <taxon>Eubacteriales</taxon>
        <taxon>Clostridiaceae</taxon>
        <taxon>Clostridium</taxon>
    </lineage>
</organism>
<evidence type="ECO:0000313" key="1">
    <source>
        <dbReference type="EMBL" id="OPJ62612.1"/>
    </source>
</evidence>
<gene>
    <name evidence="1" type="ORF">CLORY_17420</name>
</gene>
<name>A0A1V4IRG6_9CLOT</name>
<sequence>MYYTNPFYRCSDDDYETPEIIDLITEALRDERSDRAKYGMMMDMTDDPEVQRQIRFAYDDEGKHYKLFQNLYEELTGSTIDMPMPEPKKYPTLLDAIQTSINGELAAVELYRKIKAMLPTQVMRDTLYEIITDEQEHATRFTYLYAMLK</sequence>
<dbReference type="RefSeq" id="WP_079423336.1">
    <property type="nucleotide sequence ID" value="NZ_MZGV01000014.1"/>
</dbReference>
<dbReference type="EMBL" id="MZGV01000014">
    <property type="protein sequence ID" value="OPJ62612.1"/>
    <property type="molecule type" value="Genomic_DNA"/>
</dbReference>
<dbReference type="STRING" id="1450648.CLORY_17420"/>
<dbReference type="InterPro" id="IPR012347">
    <property type="entry name" value="Ferritin-like"/>
</dbReference>
<protein>
    <submittedName>
        <fullName evidence="1">Rubrerythrin</fullName>
    </submittedName>
</protein>
<dbReference type="Gene3D" id="1.20.1260.10">
    <property type="match status" value="1"/>
</dbReference>